<evidence type="ECO:0000313" key="3">
    <source>
        <dbReference type="Proteomes" id="UP000177080"/>
    </source>
</evidence>
<gene>
    <name evidence="2" type="ORF">A2989_00020</name>
</gene>
<dbReference type="Gene3D" id="3.90.1200.10">
    <property type="match status" value="1"/>
</dbReference>
<dbReference type="Proteomes" id="UP000177080">
    <property type="component" value="Unassembled WGS sequence"/>
</dbReference>
<dbReference type="InterPro" id="IPR002575">
    <property type="entry name" value="Aminoglycoside_PTrfase"/>
</dbReference>
<accession>A0A1F4ZCR5</accession>
<comment type="caution">
    <text evidence="2">The sequence shown here is derived from an EMBL/GenBank/DDBJ whole genome shotgun (WGS) entry which is preliminary data.</text>
</comment>
<dbReference type="InterPro" id="IPR011009">
    <property type="entry name" value="Kinase-like_dom_sf"/>
</dbReference>
<protein>
    <recommendedName>
        <fullName evidence="1">Aminoglycoside phosphotransferase domain-containing protein</fullName>
    </recommendedName>
</protein>
<reference evidence="2 3" key="1">
    <citation type="journal article" date="2016" name="Nat. Commun.">
        <title>Thousands of microbial genomes shed light on interconnected biogeochemical processes in an aquifer system.</title>
        <authorList>
            <person name="Anantharaman K."/>
            <person name="Brown C.T."/>
            <person name="Hug L.A."/>
            <person name="Sharon I."/>
            <person name="Castelle C.J."/>
            <person name="Probst A.J."/>
            <person name="Thomas B.C."/>
            <person name="Singh A."/>
            <person name="Wilkins M.J."/>
            <person name="Karaoz U."/>
            <person name="Brodie E.L."/>
            <person name="Williams K.H."/>
            <person name="Hubbard S.S."/>
            <person name="Banfield J.F."/>
        </authorList>
    </citation>
    <scope>NUCLEOTIDE SEQUENCE [LARGE SCALE GENOMIC DNA]</scope>
</reference>
<dbReference type="PANTHER" id="PTHR21310:SF15">
    <property type="entry name" value="AMINOGLYCOSIDE PHOSPHOTRANSFERASE DOMAIN-CONTAINING PROTEIN"/>
    <property type="match status" value="1"/>
</dbReference>
<dbReference type="EMBL" id="MEXN01000007">
    <property type="protein sequence ID" value="OGD03204.1"/>
    <property type="molecule type" value="Genomic_DNA"/>
</dbReference>
<dbReference type="STRING" id="1797259.A2989_00020"/>
<dbReference type="PANTHER" id="PTHR21310">
    <property type="entry name" value="AMINOGLYCOSIDE PHOSPHOTRANSFERASE-RELATED-RELATED"/>
    <property type="match status" value="1"/>
</dbReference>
<evidence type="ECO:0000259" key="1">
    <source>
        <dbReference type="Pfam" id="PF01636"/>
    </source>
</evidence>
<organism evidence="2 3">
    <name type="scientific">Candidatus Amesbacteria bacterium RIFCSPLOWO2_01_FULL_48_25</name>
    <dbReference type="NCBI Taxonomy" id="1797259"/>
    <lineage>
        <taxon>Bacteria</taxon>
        <taxon>Candidatus Amesiibacteriota</taxon>
    </lineage>
</organism>
<proteinExistence type="predicted"/>
<dbReference type="Pfam" id="PF01636">
    <property type="entry name" value="APH"/>
    <property type="match status" value="1"/>
</dbReference>
<dbReference type="AlphaFoldDB" id="A0A1F4ZCR5"/>
<name>A0A1F4ZCR5_9BACT</name>
<sequence>MPPQDPEPKRNAYQSYLEDKHAKFNTPGRVIDDVVKAAAGSKPRERHKVVLGEVNEVYDVVTESNQQLIVRISRSEHPRFEAEKWAIDGVKKKGVPAPEVLLIKSESVEDMNLTFCVEKKLPGTPLRDVHYTERERISDIVQQAGEILAKIHSVEAQGFGGFDKPGVGKYGSWSDYIMEVAKDRDAIVEAATKMGMATSDVDRGLDILKQNARLFENVSSQLLHSDFSSKHILVDGNTITGILDFEGSKSGDPVWDFA</sequence>
<feature type="domain" description="Aminoglycoside phosphotransferase" evidence="1">
    <location>
        <begin position="52"/>
        <end position="258"/>
    </location>
</feature>
<dbReference type="InterPro" id="IPR051678">
    <property type="entry name" value="AGP_Transferase"/>
</dbReference>
<dbReference type="SUPFAM" id="SSF56112">
    <property type="entry name" value="Protein kinase-like (PK-like)"/>
    <property type="match status" value="1"/>
</dbReference>
<evidence type="ECO:0000313" key="2">
    <source>
        <dbReference type="EMBL" id="OGD03204.1"/>
    </source>
</evidence>